<keyword evidence="6" id="KW-1185">Reference proteome</keyword>
<dbReference type="RefSeq" id="XP_039130878.1">
    <property type="nucleotide sequence ID" value="XM_039274944.1"/>
</dbReference>
<dbReference type="PROSITE" id="PS51129">
    <property type="entry name" value="PDXS_SNZ_2"/>
    <property type="match status" value="1"/>
</dbReference>
<dbReference type="InterPro" id="IPR013785">
    <property type="entry name" value="Aldolase_TIM"/>
</dbReference>
<dbReference type="Proteomes" id="UP001515500">
    <property type="component" value="Chromosome 8"/>
</dbReference>
<dbReference type="GO" id="GO:0008615">
    <property type="term" value="P:pyridoxine biosynthetic process"/>
    <property type="evidence" value="ECO:0007669"/>
    <property type="project" value="TreeGrafter"/>
</dbReference>
<reference evidence="7" key="1">
    <citation type="submission" date="2025-08" db="UniProtKB">
        <authorList>
            <consortium name="RefSeq"/>
        </authorList>
    </citation>
    <scope>IDENTIFICATION</scope>
</reference>
<feature type="domain" description="PdxS/SNZ N-terminal" evidence="5">
    <location>
        <begin position="1"/>
        <end position="101"/>
    </location>
</feature>
<evidence type="ECO:0000256" key="4">
    <source>
        <dbReference type="PROSITE-ProRule" id="PRU00481"/>
    </source>
</evidence>
<dbReference type="GO" id="GO:0016843">
    <property type="term" value="F:amine-lyase activity"/>
    <property type="evidence" value="ECO:0007669"/>
    <property type="project" value="TreeGrafter"/>
</dbReference>
<comment type="similarity">
    <text evidence="1 4">Belongs to the PdxS/SNZ family.</text>
</comment>
<name>A0AB40BXC5_DIOCR</name>
<evidence type="ECO:0000313" key="6">
    <source>
        <dbReference type="Proteomes" id="UP001515500"/>
    </source>
</evidence>
<dbReference type="PANTHER" id="PTHR31829">
    <property type="entry name" value="PYRIDOXAL 5'-PHOSPHATE SYNTHASE SUBUNIT SNZ1-RELATED"/>
    <property type="match status" value="1"/>
</dbReference>
<dbReference type="GeneID" id="120267267"/>
<evidence type="ECO:0000256" key="3">
    <source>
        <dbReference type="ARBA" id="ARBA00037142"/>
    </source>
</evidence>
<gene>
    <name evidence="7" type="primary">LOC120267267</name>
</gene>
<dbReference type="Pfam" id="PF01680">
    <property type="entry name" value="SOR_SNZ"/>
    <property type="match status" value="1"/>
</dbReference>
<protein>
    <submittedName>
        <fullName evidence="7">Probable pyridoxal 5'-phosphate synthase subunit PDX1</fullName>
    </submittedName>
</protein>
<sequence>MPEVRIGYFVEVLILETIDVDYFYESEVITLVDDEHIKKPNFYVPFVCGYQGPPQRLQGANTQQRRGRHRQCCRGFRSARGQIQSLHNMDDGEVFAYAKKRMTARR</sequence>
<evidence type="ECO:0000259" key="5">
    <source>
        <dbReference type="Pfam" id="PF01680"/>
    </source>
</evidence>
<dbReference type="InterPro" id="IPR033755">
    <property type="entry name" value="PdxS/SNZ_N"/>
</dbReference>
<comment type="function">
    <text evidence="3">Catalyzes the formation of pyridoxal 5'-phosphate from ribose 5-phosphate (RBP), glyceraldehyde 3-phosphate (G3P) and ammonia. The ammonia is provided by PDX2. Can also use ribulose 5-phosphate and dihydroxyacetone phosphate as substrates, resulting from enzyme-catalyzed isomerization of RBP and G3P, respectively. Also plays an indirect role in resistance to singlet oxygen-generating photosensitizers.</text>
</comment>
<evidence type="ECO:0000256" key="2">
    <source>
        <dbReference type="ARBA" id="ARBA00023239"/>
    </source>
</evidence>
<keyword evidence="2" id="KW-0456">Lyase</keyword>
<dbReference type="GO" id="GO:0042823">
    <property type="term" value="P:pyridoxal phosphate biosynthetic process"/>
    <property type="evidence" value="ECO:0007669"/>
    <property type="project" value="InterPro"/>
</dbReference>
<dbReference type="InterPro" id="IPR001852">
    <property type="entry name" value="PdxS/SNZ"/>
</dbReference>
<dbReference type="GO" id="GO:0006520">
    <property type="term" value="P:amino acid metabolic process"/>
    <property type="evidence" value="ECO:0007669"/>
    <property type="project" value="TreeGrafter"/>
</dbReference>
<proteinExistence type="inferred from homology"/>
<evidence type="ECO:0000313" key="7">
    <source>
        <dbReference type="RefSeq" id="XP_039130878.1"/>
    </source>
</evidence>
<evidence type="ECO:0000256" key="1">
    <source>
        <dbReference type="ARBA" id="ARBA00007281"/>
    </source>
</evidence>
<dbReference type="PANTHER" id="PTHR31829:SF0">
    <property type="entry name" value="PYRIDOXAL 5'-PHOSPHATE SYNTHASE SUBUNIT SNZ1-RELATED"/>
    <property type="match status" value="1"/>
</dbReference>
<organism evidence="6 7">
    <name type="scientific">Dioscorea cayennensis subsp. rotundata</name>
    <name type="common">White Guinea yam</name>
    <name type="synonym">Dioscorea rotundata</name>
    <dbReference type="NCBI Taxonomy" id="55577"/>
    <lineage>
        <taxon>Eukaryota</taxon>
        <taxon>Viridiplantae</taxon>
        <taxon>Streptophyta</taxon>
        <taxon>Embryophyta</taxon>
        <taxon>Tracheophyta</taxon>
        <taxon>Spermatophyta</taxon>
        <taxon>Magnoliopsida</taxon>
        <taxon>Liliopsida</taxon>
        <taxon>Dioscoreales</taxon>
        <taxon>Dioscoreaceae</taxon>
        <taxon>Dioscorea</taxon>
    </lineage>
</organism>
<accession>A0AB40BXC5</accession>
<dbReference type="AlphaFoldDB" id="A0AB40BXC5"/>
<dbReference type="Gene3D" id="3.20.20.70">
    <property type="entry name" value="Aldolase class I"/>
    <property type="match status" value="1"/>
</dbReference>